<evidence type="ECO:0000313" key="4">
    <source>
        <dbReference type="Proteomes" id="UP001176471"/>
    </source>
</evidence>
<sequence length="404" mass="45043">MNLHSNIATQPDHVSDALVRDFNPYNLPGLVNGFSDDIHALWKTIQDDYPDIFWTPQNGGHWVVTRYQEMAQLTTDPARFSNLEPFVPKGVIPHTGPSQMDAPEHGPFRKLVSQAFTPALLSKAGVRARAAAVDIIDTLRPQGRCDFVQDFAGIMPVVTFLNLLGMSEEDAPYLLDLAKRNVPGQDTMEAAAAETHAYIADLIRDRQARPGDDFVSMLVSAQVMGRDLTPTERHNVVQLVVTGGLETVMNTTSFAMVHFARNPKIQRELRENPDLHEGAVDEITRRFGTSNIARLAKCDTQLCGATIREGDQVLGIYPLSGLDERVNPDPMRFDPRRSHRRHLNFGSGPHTCLGARLARREIRIFLEEWIGKMPDCRIAEGTSPKMAAGLINTVRGFYLEWDPA</sequence>
<dbReference type="PRINTS" id="PR00359">
    <property type="entry name" value="BP450"/>
</dbReference>
<name>A0ABT8ZG29_9SPHN</name>
<gene>
    <name evidence="3" type="ORF">Q4610_00345</name>
</gene>
<dbReference type="Proteomes" id="UP001176471">
    <property type="component" value="Unassembled WGS sequence"/>
</dbReference>
<dbReference type="SUPFAM" id="SSF48264">
    <property type="entry name" value="Cytochrome P450"/>
    <property type="match status" value="1"/>
</dbReference>
<evidence type="ECO:0000256" key="2">
    <source>
        <dbReference type="RuleBase" id="RU000461"/>
    </source>
</evidence>
<dbReference type="InterPro" id="IPR017972">
    <property type="entry name" value="Cyt_P450_CS"/>
</dbReference>
<dbReference type="InterPro" id="IPR036396">
    <property type="entry name" value="Cyt_P450_sf"/>
</dbReference>
<keyword evidence="2" id="KW-0503">Monooxygenase</keyword>
<dbReference type="PROSITE" id="PS00086">
    <property type="entry name" value="CYTOCHROME_P450"/>
    <property type="match status" value="1"/>
</dbReference>
<dbReference type="InterPro" id="IPR001128">
    <property type="entry name" value="Cyt_P450"/>
</dbReference>
<accession>A0ABT8ZG29</accession>
<dbReference type="InterPro" id="IPR002397">
    <property type="entry name" value="Cyt_P450_B"/>
</dbReference>
<comment type="caution">
    <text evidence="3">The sequence shown here is derived from an EMBL/GenBank/DDBJ whole genome shotgun (WGS) entry which is preliminary data.</text>
</comment>
<organism evidence="3 4">
    <name type="scientific">Sphingobium cyanobacteriorum</name>
    <dbReference type="NCBI Taxonomy" id="3063954"/>
    <lineage>
        <taxon>Bacteria</taxon>
        <taxon>Pseudomonadati</taxon>
        <taxon>Pseudomonadota</taxon>
        <taxon>Alphaproteobacteria</taxon>
        <taxon>Sphingomonadales</taxon>
        <taxon>Sphingomonadaceae</taxon>
        <taxon>Sphingobium</taxon>
    </lineage>
</organism>
<protein>
    <submittedName>
        <fullName evidence="3">Cytochrome P450</fullName>
    </submittedName>
</protein>
<reference evidence="3" key="1">
    <citation type="submission" date="2023-07" db="EMBL/GenBank/DDBJ databases">
        <title>Bacterial whole genome sequence for Sphingobium sp. HBC34.</title>
        <authorList>
            <person name="Le V."/>
            <person name="Ko S.-R."/>
            <person name="Ahn C.-Y."/>
            <person name="Oh H.-M."/>
        </authorList>
    </citation>
    <scope>NUCLEOTIDE SEQUENCE</scope>
    <source>
        <strain evidence="3">HBC34</strain>
    </source>
</reference>
<evidence type="ECO:0000313" key="3">
    <source>
        <dbReference type="EMBL" id="MDO7833488.1"/>
    </source>
</evidence>
<proteinExistence type="inferred from homology"/>
<dbReference type="PANTHER" id="PTHR46696">
    <property type="entry name" value="P450, PUTATIVE (EUROFUNG)-RELATED"/>
    <property type="match status" value="1"/>
</dbReference>
<keyword evidence="2" id="KW-0349">Heme</keyword>
<keyword evidence="2" id="KW-0560">Oxidoreductase</keyword>
<keyword evidence="4" id="KW-1185">Reference proteome</keyword>
<evidence type="ECO:0000256" key="1">
    <source>
        <dbReference type="ARBA" id="ARBA00010617"/>
    </source>
</evidence>
<dbReference type="PANTHER" id="PTHR46696:SF6">
    <property type="entry name" value="P450, PUTATIVE (EUROFUNG)-RELATED"/>
    <property type="match status" value="1"/>
</dbReference>
<dbReference type="Gene3D" id="1.10.630.10">
    <property type="entry name" value="Cytochrome P450"/>
    <property type="match status" value="1"/>
</dbReference>
<keyword evidence="2" id="KW-0408">Iron</keyword>
<dbReference type="EMBL" id="JAUQOM010000001">
    <property type="protein sequence ID" value="MDO7833488.1"/>
    <property type="molecule type" value="Genomic_DNA"/>
</dbReference>
<dbReference type="RefSeq" id="WP_304534043.1">
    <property type="nucleotide sequence ID" value="NZ_JAUQOM010000001.1"/>
</dbReference>
<keyword evidence="2" id="KW-0479">Metal-binding</keyword>
<dbReference type="Pfam" id="PF00067">
    <property type="entry name" value="p450"/>
    <property type="match status" value="2"/>
</dbReference>
<comment type="similarity">
    <text evidence="1 2">Belongs to the cytochrome P450 family.</text>
</comment>